<dbReference type="GO" id="GO:0007156">
    <property type="term" value="P:homophilic cell adhesion via plasma membrane adhesion molecules"/>
    <property type="evidence" value="ECO:0007669"/>
    <property type="project" value="InterPro"/>
</dbReference>
<dbReference type="InterPro" id="IPR015919">
    <property type="entry name" value="Cadherin-like_sf"/>
</dbReference>
<dbReference type="GO" id="GO:0005911">
    <property type="term" value="C:cell-cell junction"/>
    <property type="evidence" value="ECO:0007669"/>
    <property type="project" value="TreeGrafter"/>
</dbReference>
<dbReference type="GO" id="GO:0005509">
    <property type="term" value="F:calcium ion binding"/>
    <property type="evidence" value="ECO:0007669"/>
    <property type="project" value="UniProtKB-UniRule"/>
</dbReference>
<dbReference type="InterPro" id="IPR002126">
    <property type="entry name" value="Cadherin-like_dom"/>
</dbReference>
<keyword evidence="6" id="KW-1133">Transmembrane helix</keyword>
<evidence type="ECO:0000256" key="1">
    <source>
        <dbReference type="ARBA" id="ARBA00004370"/>
    </source>
</evidence>
<dbReference type="GO" id="GO:0005886">
    <property type="term" value="C:plasma membrane"/>
    <property type="evidence" value="ECO:0007669"/>
    <property type="project" value="InterPro"/>
</dbReference>
<proteinExistence type="predicted"/>
<dbReference type="PRINTS" id="PR00205">
    <property type="entry name" value="CADHERIN"/>
</dbReference>
<protein>
    <recommendedName>
        <fullName evidence="9">Cadherin domain-containing protein</fullName>
    </recommendedName>
</protein>
<accession>A0A1V4JT11</accession>
<dbReference type="EMBL" id="LSYS01006437">
    <property type="protein sequence ID" value="OPJ75328.1"/>
    <property type="molecule type" value="Genomic_DNA"/>
</dbReference>
<keyword evidence="3" id="KW-0677">Repeat</keyword>
<dbReference type="Proteomes" id="UP000190648">
    <property type="component" value="Unassembled WGS sequence"/>
</dbReference>
<evidence type="ECO:0000256" key="8">
    <source>
        <dbReference type="PROSITE-ProRule" id="PRU00043"/>
    </source>
</evidence>
<dbReference type="CDD" id="cd11304">
    <property type="entry name" value="Cadherin_repeat"/>
    <property type="match status" value="2"/>
</dbReference>
<keyword evidence="2" id="KW-0812">Transmembrane</keyword>
<evidence type="ECO:0000256" key="4">
    <source>
        <dbReference type="ARBA" id="ARBA00022837"/>
    </source>
</evidence>
<evidence type="ECO:0000256" key="6">
    <source>
        <dbReference type="ARBA" id="ARBA00022989"/>
    </source>
</evidence>
<dbReference type="FunFam" id="2.60.40.60:FF:000226">
    <property type="entry name" value="Dachsous, isoform B"/>
    <property type="match status" value="1"/>
</dbReference>
<evidence type="ECO:0000259" key="9">
    <source>
        <dbReference type="PROSITE" id="PS50268"/>
    </source>
</evidence>
<comment type="subcellular location">
    <subcellularLocation>
        <location evidence="1">Membrane</location>
    </subcellularLocation>
</comment>
<dbReference type="AlphaFoldDB" id="A0A1V4JT11"/>
<dbReference type="SMART" id="SM00112">
    <property type="entry name" value="CA"/>
    <property type="match status" value="1"/>
</dbReference>
<organism evidence="10 11">
    <name type="scientific">Patagioenas fasciata monilis</name>
    <dbReference type="NCBI Taxonomy" id="372326"/>
    <lineage>
        <taxon>Eukaryota</taxon>
        <taxon>Metazoa</taxon>
        <taxon>Chordata</taxon>
        <taxon>Craniata</taxon>
        <taxon>Vertebrata</taxon>
        <taxon>Euteleostomi</taxon>
        <taxon>Archelosauria</taxon>
        <taxon>Archosauria</taxon>
        <taxon>Dinosauria</taxon>
        <taxon>Saurischia</taxon>
        <taxon>Theropoda</taxon>
        <taxon>Coelurosauria</taxon>
        <taxon>Aves</taxon>
        <taxon>Neognathae</taxon>
        <taxon>Neoaves</taxon>
        <taxon>Columbimorphae</taxon>
        <taxon>Columbiformes</taxon>
        <taxon>Columbidae</taxon>
        <taxon>Patagioenas</taxon>
    </lineage>
</organism>
<dbReference type="STRING" id="372326.A0A1V4JT11"/>
<evidence type="ECO:0000313" key="11">
    <source>
        <dbReference type="Proteomes" id="UP000190648"/>
    </source>
</evidence>
<dbReference type="Pfam" id="PF00028">
    <property type="entry name" value="Cadherin"/>
    <property type="match status" value="1"/>
</dbReference>
<dbReference type="Gene3D" id="2.60.40.60">
    <property type="entry name" value="Cadherins"/>
    <property type="match status" value="2"/>
</dbReference>
<keyword evidence="7" id="KW-0472">Membrane</keyword>
<evidence type="ECO:0000256" key="7">
    <source>
        <dbReference type="ARBA" id="ARBA00023136"/>
    </source>
</evidence>
<dbReference type="PANTHER" id="PTHR24025:SF20">
    <property type="entry name" value="DACHSOUS CADHERIN RELATED 2"/>
    <property type="match status" value="1"/>
</dbReference>
<dbReference type="InterPro" id="IPR020894">
    <property type="entry name" value="Cadherin_CS"/>
</dbReference>
<dbReference type="PROSITE" id="PS00232">
    <property type="entry name" value="CADHERIN_1"/>
    <property type="match status" value="1"/>
</dbReference>
<evidence type="ECO:0000256" key="5">
    <source>
        <dbReference type="ARBA" id="ARBA00022889"/>
    </source>
</evidence>
<name>A0A1V4JT11_PATFA</name>
<keyword evidence="11" id="KW-1185">Reference proteome</keyword>
<feature type="domain" description="Cadherin" evidence="9">
    <location>
        <begin position="125"/>
        <end position="181"/>
    </location>
</feature>
<dbReference type="SUPFAM" id="SSF49313">
    <property type="entry name" value="Cadherin-like"/>
    <property type="match status" value="2"/>
</dbReference>
<dbReference type="PANTHER" id="PTHR24025">
    <property type="entry name" value="DESMOGLEIN FAMILY MEMBER"/>
    <property type="match status" value="1"/>
</dbReference>
<evidence type="ECO:0000256" key="2">
    <source>
        <dbReference type="ARBA" id="ARBA00022692"/>
    </source>
</evidence>
<dbReference type="OrthoDB" id="6252479at2759"/>
<feature type="domain" description="Cadherin" evidence="9">
    <location>
        <begin position="32"/>
        <end position="124"/>
    </location>
</feature>
<evidence type="ECO:0000313" key="10">
    <source>
        <dbReference type="EMBL" id="OPJ75328.1"/>
    </source>
</evidence>
<dbReference type="PROSITE" id="PS50268">
    <property type="entry name" value="CADHERIN_2"/>
    <property type="match status" value="2"/>
</dbReference>
<sequence>MAGMGLLCELLPVVTLRLYNNKLSKAPLRSSGIVLAQVKATDADADQFGEIEYSLYDGFHYYEKSKAFQIDPRTGQICVSQDIDREGDPTTYDLLVKATDGGGLSAQAFVRIEIEDINDNQPVFEQAIYVTSISRHTQPGTEIINVVATDRDSGIYGIVTYELIPGEFSSFFTVDTSTGNL</sequence>
<evidence type="ECO:0000256" key="3">
    <source>
        <dbReference type="ARBA" id="ARBA00022737"/>
    </source>
</evidence>
<comment type="caution">
    <text evidence="10">The sequence shown here is derived from an EMBL/GenBank/DDBJ whole genome shotgun (WGS) entry which is preliminary data.</text>
</comment>
<reference evidence="10 11" key="1">
    <citation type="submission" date="2016-02" db="EMBL/GenBank/DDBJ databases">
        <title>Band-tailed pigeon sequencing and assembly.</title>
        <authorList>
            <person name="Soares A.E."/>
            <person name="Novak B.J."/>
            <person name="Rice E.S."/>
            <person name="O'Connell B."/>
            <person name="Chang D."/>
            <person name="Weber S."/>
            <person name="Shapiro B."/>
        </authorList>
    </citation>
    <scope>NUCLEOTIDE SEQUENCE [LARGE SCALE GENOMIC DNA]</scope>
    <source>
        <strain evidence="10">BTP2013</strain>
        <tissue evidence="10">Blood</tissue>
    </source>
</reference>
<keyword evidence="4 8" id="KW-0106">Calcium</keyword>
<keyword evidence="5" id="KW-0130">Cell adhesion</keyword>
<dbReference type="InterPro" id="IPR050971">
    <property type="entry name" value="Cadherin-domain_protein"/>
</dbReference>
<gene>
    <name evidence="10" type="ORF">AV530_007830</name>
</gene>